<dbReference type="EMBL" id="JACVXC010000010">
    <property type="protein sequence ID" value="MBD0837029.1"/>
    <property type="molecule type" value="Genomic_DNA"/>
</dbReference>
<dbReference type="InterPro" id="IPR050879">
    <property type="entry name" value="Acyltransferase_3"/>
</dbReference>
<keyword evidence="4" id="KW-1185">Reference proteome</keyword>
<dbReference type="PANTHER" id="PTHR23028">
    <property type="entry name" value="ACETYLTRANSFERASE"/>
    <property type="match status" value="1"/>
</dbReference>
<feature type="transmembrane region" description="Helical" evidence="1">
    <location>
        <begin position="271"/>
        <end position="291"/>
    </location>
</feature>
<feature type="transmembrane region" description="Helical" evidence="1">
    <location>
        <begin position="174"/>
        <end position="193"/>
    </location>
</feature>
<gene>
    <name evidence="3" type="ORF">ICJ84_16465</name>
</gene>
<evidence type="ECO:0000313" key="4">
    <source>
        <dbReference type="Proteomes" id="UP000602057"/>
    </source>
</evidence>
<keyword evidence="1" id="KW-0812">Transmembrane</keyword>
<dbReference type="RefSeq" id="WP_188217523.1">
    <property type="nucleotide sequence ID" value="NZ_BAABGH010000002.1"/>
</dbReference>
<reference evidence="3" key="1">
    <citation type="journal article" date="2013" name="Int. J. Syst. Evol. Microbiol.">
        <title>Aestuariibaculum suncheonense gen. nov., sp. nov., a marine bacterium of the family Flavobacteriaceae isolated from a tidal flat and emended descriptions of the genera Gaetbulibacter and Tamlana.</title>
        <authorList>
            <person name="Jeong S.H."/>
            <person name="Park M.S."/>
            <person name="Jin H.M."/>
            <person name="Lee K."/>
            <person name="Park W."/>
            <person name="Jeon C.O."/>
        </authorList>
    </citation>
    <scope>NUCLEOTIDE SEQUENCE</scope>
    <source>
        <strain evidence="3">SC17</strain>
    </source>
</reference>
<organism evidence="3 4">
    <name type="scientific">Aestuariibaculum suncheonense</name>
    <dbReference type="NCBI Taxonomy" id="1028745"/>
    <lineage>
        <taxon>Bacteria</taxon>
        <taxon>Pseudomonadati</taxon>
        <taxon>Bacteroidota</taxon>
        <taxon>Flavobacteriia</taxon>
        <taxon>Flavobacteriales</taxon>
        <taxon>Flavobacteriaceae</taxon>
    </lineage>
</organism>
<reference evidence="3" key="2">
    <citation type="submission" date="2020-09" db="EMBL/GenBank/DDBJ databases">
        <authorList>
            <person name="Wu Z."/>
        </authorList>
    </citation>
    <scope>NUCLEOTIDE SEQUENCE</scope>
    <source>
        <strain evidence="3">SC17</strain>
    </source>
</reference>
<dbReference type="AlphaFoldDB" id="A0A8J6UJ82"/>
<keyword evidence="1" id="KW-1133">Transmembrane helix</keyword>
<evidence type="ECO:0000256" key="1">
    <source>
        <dbReference type="SAM" id="Phobius"/>
    </source>
</evidence>
<accession>A0A8J6UJ82</accession>
<feature type="transmembrane region" description="Helical" evidence="1">
    <location>
        <begin position="63"/>
        <end position="85"/>
    </location>
</feature>
<dbReference type="InterPro" id="IPR002656">
    <property type="entry name" value="Acyl_transf_3_dom"/>
</dbReference>
<feature type="domain" description="Acyltransferase 3" evidence="2">
    <location>
        <begin position="5"/>
        <end position="311"/>
    </location>
</feature>
<proteinExistence type="predicted"/>
<feature type="transmembrane region" description="Helical" evidence="1">
    <location>
        <begin position="232"/>
        <end position="251"/>
    </location>
</feature>
<keyword evidence="3" id="KW-0808">Transferase</keyword>
<keyword evidence="3" id="KW-0012">Acyltransferase</keyword>
<comment type="caution">
    <text evidence="3">The sequence shown here is derived from an EMBL/GenBank/DDBJ whole genome shotgun (WGS) entry which is preliminary data.</text>
</comment>
<evidence type="ECO:0000313" key="3">
    <source>
        <dbReference type="EMBL" id="MBD0837029.1"/>
    </source>
</evidence>
<dbReference type="GO" id="GO:0016747">
    <property type="term" value="F:acyltransferase activity, transferring groups other than amino-acyl groups"/>
    <property type="evidence" value="ECO:0007669"/>
    <property type="project" value="InterPro"/>
</dbReference>
<protein>
    <submittedName>
        <fullName evidence="3">Acyltransferase</fullName>
    </submittedName>
</protein>
<feature type="transmembrane region" description="Helical" evidence="1">
    <location>
        <begin position="126"/>
        <end position="143"/>
    </location>
</feature>
<dbReference type="Pfam" id="PF01757">
    <property type="entry name" value="Acyl_transf_3"/>
    <property type="match status" value="1"/>
</dbReference>
<dbReference type="Proteomes" id="UP000602057">
    <property type="component" value="Unassembled WGS sequence"/>
</dbReference>
<feature type="transmembrane region" description="Helical" evidence="1">
    <location>
        <begin position="205"/>
        <end position="226"/>
    </location>
</feature>
<feature type="transmembrane region" description="Helical" evidence="1">
    <location>
        <begin position="303"/>
        <end position="320"/>
    </location>
</feature>
<evidence type="ECO:0000259" key="2">
    <source>
        <dbReference type="Pfam" id="PF01757"/>
    </source>
</evidence>
<name>A0A8J6UJ82_9FLAO</name>
<feature type="transmembrane region" description="Helical" evidence="1">
    <location>
        <begin position="14"/>
        <end position="42"/>
    </location>
</feature>
<sequence length="339" mass="39871">MFGTLRTFLAINVILLHVFSIPTLGNFSVSFFFILSGFLMTLIMHDSYSYKIRGVTRFWKNRLLRLFPVYLIIIVLTIFVLKLGLNTSRPPHMYMPNTLSEWLANISMIYPNIVPHRFEPRLSPPSWALTNEMLFYLLISIGISKTQLRTLFWFIISVIYFAVTYLYYDIPTFRYSAVFASSLPFSIGALLFWLIKKFPLKEVKLLHVGFLYVLFILNAVYCNLVNDFLSDLSIYVNMFISTLIIYLLYFLNLGSSIRKIDKKIGLYSYPFYLSHYLVLIMYSVLIGYGVIDNTFKIEVKAMPFYFILLIGVNYLLVHFLEMRVDRFKLQLKNKQFKAY</sequence>
<keyword evidence="1" id="KW-0472">Membrane</keyword>
<feature type="transmembrane region" description="Helical" evidence="1">
    <location>
        <begin position="150"/>
        <end position="168"/>
    </location>
</feature>